<sequence length="353" mass="37598">MSDLRAELFCDPFAPGVWRFRPLLSRIGYTFSELPWTVRPVAAVETRLEGEAADSFRTAATQAGAAADLPVAADLFAEGVPSSWPACEALVAVRSSQPEAARRYLDRLSARTFAEGEPPTSADTLAALAESVGVAGDVVRDAVGSRRATAAVGRDIERGRALFETLHAHEVRGDPEADELGARLSDDGGAADPADGGDDSAEHDDADAPSAPAAQRSLAGSASAVPRPPLVRIYAGDRTVVVDPRTGFDEFLDVLHRYDPDLGDLDWESQLYGRKVMTAYSIPDRTAEHLSTEPYGEKIRTILTALGEAFTAEVAACADLDAETVRLELRSQRADGVVESTDSGAWTLSNQTD</sequence>
<accession>A0A1H3FYY9</accession>
<dbReference type="Gene3D" id="3.40.30.10">
    <property type="entry name" value="Glutaredoxin"/>
    <property type="match status" value="1"/>
</dbReference>
<dbReference type="SUPFAM" id="SSF52833">
    <property type="entry name" value="Thioredoxin-like"/>
    <property type="match status" value="1"/>
</dbReference>
<keyword evidence="3" id="KW-1185">Reference proteome</keyword>
<dbReference type="AlphaFoldDB" id="A0A1H3FYY9"/>
<evidence type="ECO:0000313" key="3">
    <source>
        <dbReference type="Proteomes" id="UP000199170"/>
    </source>
</evidence>
<feature type="compositionally biased region" description="Basic and acidic residues" evidence="1">
    <location>
        <begin position="167"/>
        <end position="186"/>
    </location>
</feature>
<reference evidence="3" key="1">
    <citation type="submission" date="2016-10" db="EMBL/GenBank/DDBJ databases">
        <authorList>
            <person name="Varghese N."/>
            <person name="Submissions S."/>
        </authorList>
    </citation>
    <scope>NUCLEOTIDE SEQUENCE [LARGE SCALE GENOMIC DNA]</scope>
    <source>
        <strain evidence="3">CGMCC 1.10118</strain>
    </source>
</reference>
<dbReference type="RefSeq" id="WP_089766807.1">
    <property type="nucleotide sequence ID" value="NZ_FNPB01000004.1"/>
</dbReference>
<dbReference type="Proteomes" id="UP000199170">
    <property type="component" value="Unassembled WGS sequence"/>
</dbReference>
<evidence type="ECO:0000313" key="2">
    <source>
        <dbReference type="EMBL" id="SDX96055.1"/>
    </source>
</evidence>
<dbReference type="STRING" id="660517.SAMN04487946_104244"/>
<name>A0A1H3FYY9_9EURY</name>
<dbReference type="InterPro" id="IPR036249">
    <property type="entry name" value="Thioredoxin-like_sf"/>
</dbReference>
<gene>
    <name evidence="2" type="ORF">SAMN04487946_104244</name>
</gene>
<dbReference type="EMBL" id="FNPB01000004">
    <property type="protein sequence ID" value="SDX96055.1"/>
    <property type="molecule type" value="Genomic_DNA"/>
</dbReference>
<feature type="compositionally biased region" description="Acidic residues" evidence="1">
    <location>
        <begin position="195"/>
        <end position="207"/>
    </location>
</feature>
<feature type="region of interest" description="Disordered" evidence="1">
    <location>
        <begin position="167"/>
        <end position="222"/>
    </location>
</feature>
<evidence type="ECO:0000256" key="1">
    <source>
        <dbReference type="SAM" id="MobiDB-lite"/>
    </source>
</evidence>
<organism evidence="2 3">
    <name type="scientific">Halobellus clavatus</name>
    <dbReference type="NCBI Taxonomy" id="660517"/>
    <lineage>
        <taxon>Archaea</taxon>
        <taxon>Methanobacteriati</taxon>
        <taxon>Methanobacteriota</taxon>
        <taxon>Stenosarchaea group</taxon>
        <taxon>Halobacteria</taxon>
        <taxon>Halobacteriales</taxon>
        <taxon>Haloferacaceae</taxon>
        <taxon>Halobellus</taxon>
    </lineage>
</organism>
<proteinExistence type="predicted"/>
<protein>
    <submittedName>
        <fullName evidence="2">Uncharacterized protein</fullName>
    </submittedName>
</protein>